<sequence>MAGRKLRFGQSPAQRPLSFLWDCKIQGGCFLVVGKVKWFSKQKGYGFIEQEDGTDVFVHYASVVGEGFRTLEEGQTVEFDVVQGPRGNQAANVTVQ</sequence>
<organism evidence="4">
    <name type="scientific">Acididesulfobacillus acetoxydans</name>
    <dbReference type="NCBI Taxonomy" id="1561005"/>
    <lineage>
        <taxon>Bacteria</taxon>
        <taxon>Bacillati</taxon>
        <taxon>Bacillota</taxon>
        <taxon>Clostridia</taxon>
        <taxon>Eubacteriales</taxon>
        <taxon>Peptococcaceae</taxon>
        <taxon>Acididesulfobacillus</taxon>
    </lineage>
</organism>
<reference evidence="4" key="2">
    <citation type="submission" date="2020-01" db="EMBL/GenBank/DDBJ databases">
        <authorList>
            <person name="Hornung B."/>
        </authorList>
    </citation>
    <scope>NUCLEOTIDE SEQUENCE</scope>
    <source>
        <strain evidence="4">PacBioINE</strain>
    </source>
</reference>
<evidence type="ECO:0000256" key="1">
    <source>
        <dbReference type="ARBA" id="ARBA00004496"/>
    </source>
</evidence>
<dbReference type="GO" id="GO:0003676">
    <property type="term" value="F:nucleic acid binding"/>
    <property type="evidence" value="ECO:0007669"/>
    <property type="project" value="InterPro"/>
</dbReference>
<keyword evidence="2" id="KW-0963">Cytoplasm</keyword>
<dbReference type="EMBL" id="CDGJ01000019">
    <property type="protein sequence ID" value="CEJ06260.1"/>
    <property type="molecule type" value="Genomic_DNA"/>
</dbReference>
<dbReference type="SMART" id="SM00357">
    <property type="entry name" value="CSP"/>
    <property type="match status" value="1"/>
</dbReference>
<proteinExistence type="predicted"/>
<dbReference type="GO" id="GO:0051252">
    <property type="term" value="P:regulation of RNA metabolic process"/>
    <property type="evidence" value="ECO:0007669"/>
    <property type="project" value="UniProtKB-ARBA"/>
</dbReference>
<feature type="domain" description="CSD" evidence="3">
    <location>
        <begin position="31"/>
        <end position="95"/>
    </location>
</feature>
<dbReference type="PANTHER" id="PTHR11544">
    <property type="entry name" value="COLD SHOCK DOMAIN CONTAINING PROTEINS"/>
    <property type="match status" value="1"/>
</dbReference>
<dbReference type="InterPro" id="IPR012340">
    <property type="entry name" value="NA-bd_OB-fold"/>
</dbReference>
<dbReference type="SUPFAM" id="SSF50249">
    <property type="entry name" value="Nucleic acid-binding proteins"/>
    <property type="match status" value="1"/>
</dbReference>
<evidence type="ECO:0000313" key="5">
    <source>
        <dbReference type="EMBL" id="CEJ06260.1"/>
    </source>
</evidence>
<evidence type="ECO:0000313" key="4">
    <source>
        <dbReference type="EMBL" id="CAA7599708.1"/>
    </source>
</evidence>
<dbReference type="AlphaFoldDB" id="A0A8S0W1Q3"/>
<dbReference type="Proteomes" id="UP001071230">
    <property type="component" value="Unassembled WGS sequence"/>
</dbReference>
<accession>A0A8S0W1Q3</accession>
<name>A0A8S0W1Q3_9FIRM</name>
<dbReference type="InterPro" id="IPR011129">
    <property type="entry name" value="CSD"/>
</dbReference>
<dbReference type="InterPro" id="IPR002059">
    <property type="entry name" value="CSP_DNA-bd"/>
</dbReference>
<dbReference type="Gene3D" id="2.40.50.140">
    <property type="entry name" value="Nucleic acid-binding proteins"/>
    <property type="match status" value="1"/>
</dbReference>
<dbReference type="CDD" id="cd04458">
    <property type="entry name" value="CSP_CDS"/>
    <property type="match status" value="1"/>
</dbReference>
<dbReference type="GO" id="GO:0005737">
    <property type="term" value="C:cytoplasm"/>
    <property type="evidence" value="ECO:0007669"/>
    <property type="project" value="UniProtKB-SubCell"/>
</dbReference>
<keyword evidence="6" id="KW-1185">Reference proteome</keyword>
<protein>
    <submittedName>
        <fullName evidence="5">Cold shock protein signature</fullName>
    </submittedName>
    <submittedName>
        <fullName evidence="4">Nucleic acid-binding, OB-fold</fullName>
    </submittedName>
</protein>
<dbReference type="Pfam" id="PF00313">
    <property type="entry name" value="CSD"/>
    <property type="match status" value="1"/>
</dbReference>
<evidence type="ECO:0000313" key="6">
    <source>
        <dbReference type="Proteomes" id="UP001071230"/>
    </source>
</evidence>
<gene>
    <name evidence="4" type="ORF">DEACI_0335</name>
    <name evidence="5" type="ORF">DEACI_0708</name>
</gene>
<comment type="subcellular location">
    <subcellularLocation>
        <location evidence="1">Cytoplasm</location>
    </subcellularLocation>
</comment>
<dbReference type="InterPro" id="IPR050181">
    <property type="entry name" value="Cold_shock_domain"/>
</dbReference>
<dbReference type="KEGG" id="aacx:DEACI_0335"/>
<dbReference type="GO" id="GO:0010468">
    <property type="term" value="P:regulation of gene expression"/>
    <property type="evidence" value="ECO:0007669"/>
    <property type="project" value="UniProtKB-ARBA"/>
</dbReference>
<evidence type="ECO:0000256" key="2">
    <source>
        <dbReference type="ARBA" id="ARBA00022490"/>
    </source>
</evidence>
<evidence type="ECO:0000259" key="3">
    <source>
        <dbReference type="PROSITE" id="PS51857"/>
    </source>
</evidence>
<dbReference type="PRINTS" id="PR00050">
    <property type="entry name" value="COLDSHOCK"/>
</dbReference>
<dbReference type="EMBL" id="LR746496">
    <property type="protein sequence ID" value="CAA7599708.1"/>
    <property type="molecule type" value="Genomic_DNA"/>
</dbReference>
<dbReference type="Gene3D" id="6.20.370.130">
    <property type="match status" value="1"/>
</dbReference>
<dbReference type="Proteomes" id="UP000836597">
    <property type="component" value="Chromosome"/>
</dbReference>
<dbReference type="FunFam" id="2.40.50.140:FF:000006">
    <property type="entry name" value="Cold shock protein CspC"/>
    <property type="match status" value="1"/>
</dbReference>
<dbReference type="PROSITE" id="PS51857">
    <property type="entry name" value="CSD_2"/>
    <property type="match status" value="1"/>
</dbReference>
<reference evidence="5" key="1">
    <citation type="submission" date="2014-11" db="EMBL/GenBank/DDBJ databases">
        <authorList>
            <person name="Hornung B.V."/>
        </authorList>
    </citation>
    <scope>NUCLEOTIDE SEQUENCE</scope>
    <source>
        <strain evidence="5">INE</strain>
    </source>
</reference>